<reference evidence="3" key="1">
    <citation type="journal article" date="2019" name="Int. J. Syst. Evol. Microbiol.">
        <title>The Global Catalogue of Microorganisms (GCM) 10K type strain sequencing project: providing services to taxonomists for standard genome sequencing and annotation.</title>
        <authorList>
            <consortium name="The Broad Institute Genomics Platform"/>
            <consortium name="The Broad Institute Genome Sequencing Center for Infectious Disease"/>
            <person name="Wu L."/>
            <person name="Ma J."/>
        </authorList>
    </citation>
    <scope>NUCLEOTIDE SEQUENCE [LARGE SCALE GENOMIC DNA]</scope>
    <source>
        <strain evidence="3">CCUG 2113</strain>
    </source>
</reference>
<dbReference type="Pfam" id="PF19588">
    <property type="entry name" value="SxtJ"/>
    <property type="match status" value="1"/>
</dbReference>
<accession>A0ABV8DHY1</accession>
<feature type="transmembrane region" description="Helical" evidence="1">
    <location>
        <begin position="20"/>
        <end position="38"/>
    </location>
</feature>
<evidence type="ECO:0000256" key="1">
    <source>
        <dbReference type="SAM" id="Phobius"/>
    </source>
</evidence>
<comment type="caution">
    <text evidence="2">The sequence shown here is derived from an EMBL/GenBank/DDBJ whole genome shotgun (WGS) entry which is preliminary data.</text>
</comment>
<keyword evidence="1" id="KW-1133">Transmembrane helix</keyword>
<dbReference type="RefSeq" id="WP_207401998.1">
    <property type="nucleotide sequence ID" value="NZ_JAMXAX010000112.1"/>
</dbReference>
<dbReference type="EMBL" id="JBHSAJ010000170">
    <property type="protein sequence ID" value="MFC3938156.1"/>
    <property type="molecule type" value="Genomic_DNA"/>
</dbReference>
<keyword evidence="3" id="KW-1185">Reference proteome</keyword>
<feature type="transmembrane region" description="Helical" evidence="1">
    <location>
        <begin position="80"/>
        <end position="105"/>
    </location>
</feature>
<keyword evidence="1" id="KW-0472">Membrane</keyword>
<gene>
    <name evidence="2" type="ORF">ACFOW3_26400</name>
</gene>
<keyword evidence="1" id="KW-0812">Transmembrane</keyword>
<name>A0ABV8DHY1_9BURK</name>
<organism evidence="2 3">
    <name type="scientific">Acidovorax facilis</name>
    <dbReference type="NCBI Taxonomy" id="12917"/>
    <lineage>
        <taxon>Bacteria</taxon>
        <taxon>Pseudomonadati</taxon>
        <taxon>Pseudomonadota</taxon>
        <taxon>Betaproteobacteria</taxon>
        <taxon>Burkholderiales</taxon>
        <taxon>Comamonadaceae</taxon>
        <taxon>Acidovorax</taxon>
    </lineage>
</organism>
<proteinExistence type="predicted"/>
<evidence type="ECO:0000313" key="3">
    <source>
        <dbReference type="Proteomes" id="UP001595693"/>
    </source>
</evidence>
<feature type="transmembrane region" description="Helical" evidence="1">
    <location>
        <begin position="44"/>
        <end position="68"/>
    </location>
</feature>
<sequence>MMKNNTEAVVDARELRKFGYVMAGFFALVFGLFVPWWWSLKWAYWPWGVAVVFLALALLKPLALGIVYKCWMRLGRVLEWVNVRIVLGVVFFLVFMPLGMIMRLLGRDTLQKKWDKQVATYRVNKVSRKNNHMERQF</sequence>
<dbReference type="InterPro" id="IPR045781">
    <property type="entry name" value="SxtJ"/>
</dbReference>
<protein>
    <submittedName>
        <fullName evidence="2">SxtJ family membrane protein</fullName>
    </submittedName>
</protein>
<dbReference type="Proteomes" id="UP001595693">
    <property type="component" value="Unassembled WGS sequence"/>
</dbReference>
<evidence type="ECO:0000313" key="2">
    <source>
        <dbReference type="EMBL" id="MFC3938156.1"/>
    </source>
</evidence>